<reference evidence="2" key="3">
    <citation type="submission" date="2023-03" db="UniProtKB">
        <authorList>
            <consortium name="EnsemblPlants"/>
        </authorList>
    </citation>
    <scope>IDENTIFICATION</scope>
    <source>
        <strain evidence="2">cv. Chiifu-401-42</strain>
    </source>
</reference>
<dbReference type="EnsemblPlants" id="Bra024403.1">
    <property type="protein sequence ID" value="Bra024403.1-P"/>
    <property type="gene ID" value="Bra024403"/>
</dbReference>
<proteinExistence type="predicted"/>
<organism evidence="2 3">
    <name type="scientific">Brassica campestris</name>
    <name type="common">Field mustard</name>
    <dbReference type="NCBI Taxonomy" id="3711"/>
    <lineage>
        <taxon>Eukaryota</taxon>
        <taxon>Viridiplantae</taxon>
        <taxon>Streptophyta</taxon>
        <taxon>Embryophyta</taxon>
        <taxon>Tracheophyta</taxon>
        <taxon>Spermatophyta</taxon>
        <taxon>Magnoliopsida</taxon>
        <taxon>eudicotyledons</taxon>
        <taxon>Gunneridae</taxon>
        <taxon>Pentapetalae</taxon>
        <taxon>rosids</taxon>
        <taxon>malvids</taxon>
        <taxon>Brassicales</taxon>
        <taxon>Brassicaceae</taxon>
        <taxon>Brassiceae</taxon>
        <taxon>Brassica</taxon>
    </lineage>
</organism>
<reference evidence="2 3" key="2">
    <citation type="journal article" date="2018" name="Hortic Res">
        <title>Improved Brassica rapa reference genome by single-molecule sequencing and chromosome conformation capture technologies.</title>
        <authorList>
            <person name="Zhang L."/>
            <person name="Cai X."/>
            <person name="Wu J."/>
            <person name="Liu M."/>
            <person name="Grob S."/>
            <person name="Cheng F."/>
            <person name="Liang J."/>
            <person name="Cai C."/>
            <person name="Liu Z."/>
            <person name="Liu B."/>
            <person name="Wang F."/>
            <person name="Li S."/>
            <person name="Liu F."/>
            <person name="Li X."/>
            <person name="Cheng L."/>
            <person name="Yang W."/>
            <person name="Li M.H."/>
            <person name="Grossniklaus U."/>
            <person name="Zheng H."/>
            <person name="Wang X."/>
        </authorList>
    </citation>
    <scope>NUCLEOTIDE SEQUENCE [LARGE SCALE GENOMIC DNA]</scope>
    <source>
        <strain evidence="2 3">cv. Chiifu-401-42</strain>
    </source>
</reference>
<dbReference type="Proteomes" id="UP000011750">
    <property type="component" value="Chromosome A06"/>
</dbReference>
<evidence type="ECO:0000313" key="2">
    <source>
        <dbReference type="EnsemblPlants" id="Bra024403.1-P"/>
    </source>
</evidence>
<protein>
    <submittedName>
        <fullName evidence="2">Uncharacterized protein</fullName>
    </submittedName>
</protein>
<dbReference type="AlphaFoldDB" id="M4E6J9"/>
<evidence type="ECO:0000313" key="3">
    <source>
        <dbReference type="Proteomes" id="UP000011750"/>
    </source>
</evidence>
<evidence type="ECO:0000256" key="1">
    <source>
        <dbReference type="SAM" id="MobiDB-lite"/>
    </source>
</evidence>
<feature type="region of interest" description="Disordered" evidence="1">
    <location>
        <begin position="26"/>
        <end position="71"/>
    </location>
</feature>
<dbReference type="InParanoid" id="M4E6J9"/>
<name>M4E6J9_BRACM</name>
<dbReference type="HOGENOM" id="CLU_2375787_0_0_1"/>
<accession>M4E6J9</accession>
<sequence>MPRFYSNEKETLPEIFSILVEIFRSRDSESRSSKANVNESKKRDDTSNVLEFPFTPGTSASGSEPGNPLDQRLQKLSLSTSYNGTLSLAEEERVC</sequence>
<reference evidence="2 3" key="1">
    <citation type="journal article" date="2011" name="Nat. Genet.">
        <title>The genome of the mesopolyploid crop species Brassica rapa.</title>
        <authorList>
            <consortium name="Brassica rapa Genome Sequencing Project Consortium"/>
            <person name="Wang X."/>
            <person name="Wang H."/>
            <person name="Wang J."/>
            <person name="Sun R."/>
            <person name="Wu J."/>
            <person name="Liu S."/>
            <person name="Bai Y."/>
            <person name="Mun J.H."/>
            <person name="Bancroft I."/>
            <person name="Cheng F."/>
            <person name="Huang S."/>
            <person name="Li X."/>
            <person name="Hua W."/>
            <person name="Wang J."/>
            <person name="Wang X."/>
            <person name="Freeling M."/>
            <person name="Pires J.C."/>
            <person name="Paterson A.H."/>
            <person name="Chalhoub B."/>
            <person name="Wang B."/>
            <person name="Hayward A."/>
            <person name="Sharpe A.G."/>
            <person name="Park B.S."/>
            <person name="Weisshaar B."/>
            <person name="Liu B."/>
            <person name="Li B."/>
            <person name="Liu B."/>
            <person name="Tong C."/>
            <person name="Song C."/>
            <person name="Duran C."/>
            <person name="Peng C."/>
            <person name="Geng C."/>
            <person name="Koh C."/>
            <person name="Lin C."/>
            <person name="Edwards D."/>
            <person name="Mu D."/>
            <person name="Shen D."/>
            <person name="Soumpourou E."/>
            <person name="Li F."/>
            <person name="Fraser F."/>
            <person name="Conant G."/>
            <person name="Lassalle G."/>
            <person name="King G.J."/>
            <person name="Bonnema G."/>
            <person name="Tang H."/>
            <person name="Wang H."/>
            <person name="Belcram H."/>
            <person name="Zhou H."/>
            <person name="Hirakawa H."/>
            <person name="Abe H."/>
            <person name="Guo H."/>
            <person name="Wang H."/>
            <person name="Jin H."/>
            <person name="Parkin I.A."/>
            <person name="Batley J."/>
            <person name="Kim J.S."/>
            <person name="Just J."/>
            <person name="Li J."/>
            <person name="Xu J."/>
            <person name="Deng J."/>
            <person name="Kim J.A."/>
            <person name="Li J."/>
            <person name="Yu J."/>
            <person name="Meng J."/>
            <person name="Wang J."/>
            <person name="Min J."/>
            <person name="Poulain J."/>
            <person name="Wang J."/>
            <person name="Hatakeyama K."/>
            <person name="Wu K."/>
            <person name="Wang L."/>
            <person name="Fang L."/>
            <person name="Trick M."/>
            <person name="Links M.G."/>
            <person name="Zhao M."/>
            <person name="Jin M."/>
            <person name="Ramchiary N."/>
            <person name="Drou N."/>
            <person name="Berkman P.J."/>
            <person name="Cai Q."/>
            <person name="Huang Q."/>
            <person name="Li R."/>
            <person name="Tabata S."/>
            <person name="Cheng S."/>
            <person name="Zhang S."/>
            <person name="Zhang S."/>
            <person name="Huang S."/>
            <person name="Sato S."/>
            <person name="Sun S."/>
            <person name="Kwon S.J."/>
            <person name="Choi S.R."/>
            <person name="Lee T.H."/>
            <person name="Fan W."/>
            <person name="Zhao X."/>
            <person name="Tan X."/>
            <person name="Xu X."/>
            <person name="Wang Y."/>
            <person name="Qiu Y."/>
            <person name="Yin Y."/>
            <person name="Li Y."/>
            <person name="Du Y."/>
            <person name="Liao Y."/>
            <person name="Lim Y."/>
            <person name="Narusaka Y."/>
            <person name="Wang Y."/>
            <person name="Wang Z."/>
            <person name="Li Z."/>
            <person name="Wang Z."/>
            <person name="Xiong Z."/>
            <person name="Zhang Z."/>
        </authorList>
    </citation>
    <scope>NUCLEOTIDE SEQUENCE [LARGE SCALE GENOMIC DNA]</scope>
    <source>
        <strain evidence="2 3">cv. Chiifu-401-42</strain>
    </source>
</reference>
<keyword evidence="3" id="KW-1185">Reference proteome</keyword>
<dbReference type="Gramene" id="Bra024403.1">
    <property type="protein sequence ID" value="Bra024403.1-P"/>
    <property type="gene ID" value="Bra024403"/>
</dbReference>